<evidence type="ECO:0008006" key="3">
    <source>
        <dbReference type="Google" id="ProtNLM"/>
    </source>
</evidence>
<keyword evidence="2" id="KW-1185">Reference proteome</keyword>
<dbReference type="EMBL" id="CP124616">
    <property type="protein sequence ID" value="WGW04494.1"/>
    <property type="molecule type" value="Genomic_DNA"/>
</dbReference>
<name>A0ABY8QIY2_9RHOB</name>
<evidence type="ECO:0000313" key="2">
    <source>
        <dbReference type="Proteomes" id="UP001241605"/>
    </source>
</evidence>
<dbReference type="RefSeq" id="WP_282301129.1">
    <property type="nucleotide sequence ID" value="NZ_CP124616.1"/>
</dbReference>
<reference evidence="1 2" key="1">
    <citation type="submission" date="2023-05" db="EMBL/GenBank/DDBJ databases">
        <title>YMD87, complete Genome.</title>
        <authorList>
            <person name="Zhang J."/>
            <person name="Xu X."/>
        </authorList>
    </citation>
    <scope>NUCLEOTIDE SEQUENCE [LARGE SCALE GENOMIC DNA]</scope>
    <source>
        <strain evidence="1 2">YMD87</strain>
    </source>
</reference>
<gene>
    <name evidence="1" type="ORF">QF118_02795</name>
</gene>
<sequence>MSKFSITSIPTDQDYAFSRAGLAHYLRLGFLPAPYSVFSNELLVNDYGQGFSETADPKKPGFHRDLRQFVGVRRYESDPKFDEAKALDLIEQNLLDCVARDTEGYDRIFLMISGGKDSLSVAWALRELNKSVTLLHCTNRGREDETADVKVAAEKLGFDVHFLPDNIHDVDPILKARAGKLSAPIADIAFFSYVCAVAKIIQILDETQEGKAILLDGMGNDAYMGHICGAREKKLVRLPHLPFLSEGMVSLAYGHNFGHYALETLFKPREERQFSGAGFAVGGKPIAPQTPQIFQQYQDHPEERRALMRGGIFDVDCCMRKGVLAAELDDRIDIAFPFFDASWIGIYEQFPTEVMFDYDASFNKKLLRTFLKRSGVSSEFVFSQKGSFRFNLDQVSEVYQPSAVVIDLLAQMGIGKRSVEKLAQQGKDNFVAAQKYGMLYALDRFLQARDLPAGMARNEPLAITYGV</sequence>
<organism evidence="1 2">
    <name type="scientific">Tropicibacter oceani</name>
    <dbReference type="NCBI Taxonomy" id="3058420"/>
    <lineage>
        <taxon>Bacteria</taxon>
        <taxon>Pseudomonadati</taxon>
        <taxon>Pseudomonadota</taxon>
        <taxon>Alphaproteobacteria</taxon>
        <taxon>Rhodobacterales</taxon>
        <taxon>Roseobacteraceae</taxon>
        <taxon>Tropicibacter</taxon>
    </lineage>
</organism>
<protein>
    <recommendedName>
        <fullName evidence="3">Asparagine synthetase domain-containing protein</fullName>
    </recommendedName>
</protein>
<dbReference type="SUPFAM" id="SSF52402">
    <property type="entry name" value="Adenine nucleotide alpha hydrolases-like"/>
    <property type="match status" value="1"/>
</dbReference>
<dbReference type="Proteomes" id="UP001241605">
    <property type="component" value="Chromosome"/>
</dbReference>
<dbReference type="InterPro" id="IPR014729">
    <property type="entry name" value="Rossmann-like_a/b/a_fold"/>
</dbReference>
<accession>A0ABY8QIY2</accession>
<dbReference type="Gene3D" id="3.40.50.620">
    <property type="entry name" value="HUPs"/>
    <property type="match status" value="1"/>
</dbReference>
<evidence type="ECO:0000313" key="1">
    <source>
        <dbReference type="EMBL" id="WGW04494.1"/>
    </source>
</evidence>
<proteinExistence type="predicted"/>